<dbReference type="AlphaFoldDB" id="A0A921LBF7"/>
<dbReference type="Gene3D" id="1.10.1220.10">
    <property type="entry name" value="Met repressor-like"/>
    <property type="match status" value="1"/>
</dbReference>
<dbReference type="InterPro" id="IPR013321">
    <property type="entry name" value="Arc_rbn_hlx_hlx"/>
</dbReference>
<evidence type="ECO:0000313" key="2">
    <source>
        <dbReference type="Proteomes" id="UP000747013"/>
    </source>
</evidence>
<dbReference type="GO" id="GO:0006355">
    <property type="term" value="P:regulation of DNA-templated transcription"/>
    <property type="evidence" value="ECO:0007669"/>
    <property type="project" value="InterPro"/>
</dbReference>
<accession>A0A921LBF7</accession>
<name>A0A921LBF7_9LACO</name>
<dbReference type="Proteomes" id="UP000747013">
    <property type="component" value="Unassembled WGS sequence"/>
</dbReference>
<organism evidence="1 2">
    <name type="scientific">Companilactobacillus farciminis</name>
    <dbReference type="NCBI Taxonomy" id="1612"/>
    <lineage>
        <taxon>Bacteria</taxon>
        <taxon>Bacillati</taxon>
        <taxon>Bacillota</taxon>
        <taxon>Bacilli</taxon>
        <taxon>Lactobacillales</taxon>
        <taxon>Lactobacillaceae</taxon>
        <taxon>Companilactobacillus</taxon>
    </lineage>
</organism>
<dbReference type="EMBL" id="DYWC01000143">
    <property type="protein sequence ID" value="HJF87061.1"/>
    <property type="molecule type" value="Genomic_DNA"/>
</dbReference>
<reference evidence="1" key="2">
    <citation type="submission" date="2021-09" db="EMBL/GenBank/DDBJ databases">
        <authorList>
            <person name="Gilroy R."/>
        </authorList>
    </citation>
    <scope>NUCLEOTIDE SEQUENCE</scope>
    <source>
        <strain evidence="1">7886</strain>
    </source>
</reference>
<comment type="caution">
    <text evidence="1">The sequence shown here is derived from an EMBL/GenBank/DDBJ whole genome shotgun (WGS) entry which is preliminary data.</text>
</comment>
<proteinExistence type="predicted"/>
<evidence type="ECO:0000313" key="1">
    <source>
        <dbReference type="EMBL" id="HJF87061.1"/>
    </source>
</evidence>
<protein>
    <recommendedName>
        <fullName evidence="3">Damage-inducible protein J</fullName>
    </recommendedName>
</protein>
<reference evidence="1" key="1">
    <citation type="journal article" date="2021" name="PeerJ">
        <title>Extensive microbial diversity within the chicken gut microbiome revealed by metagenomics and culture.</title>
        <authorList>
            <person name="Gilroy R."/>
            <person name="Ravi A."/>
            <person name="Getino M."/>
            <person name="Pursley I."/>
            <person name="Horton D.L."/>
            <person name="Alikhan N.F."/>
            <person name="Baker D."/>
            <person name="Gharbi K."/>
            <person name="Hall N."/>
            <person name="Watson M."/>
            <person name="Adriaenssens E.M."/>
            <person name="Foster-Nyarko E."/>
            <person name="Jarju S."/>
            <person name="Secka A."/>
            <person name="Antonio M."/>
            <person name="Oren A."/>
            <person name="Chaudhuri R.R."/>
            <person name="La Ragione R."/>
            <person name="Hildebrand F."/>
            <person name="Pallen M.J."/>
        </authorList>
    </citation>
    <scope>NUCLEOTIDE SEQUENCE</scope>
    <source>
        <strain evidence="1">7886</strain>
    </source>
</reference>
<sequence length="93" mass="10321">MTEKVTTKVQANVDQKVVNRVNLILKSIGQSPTSIINGLYHAIDNTGKITFEIGLTAKQKAALDIQQIASNQPTKVIHDAKEFEEIWADEDED</sequence>
<gene>
    <name evidence="1" type="ORF">K8V88_06450</name>
</gene>
<evidence type="ECO:0008006" key="3">
    <source>
        <dbReference type="Google" id="ProtNLM"/>
    </source>
</evidence>